<dbReference type="Pfam" id="PF00293">
    <property type="entry name" value="NUDIX"/>
    <property type="match status" value="1"/>
</dbReference>
<reference evidence="5 6" key="1">
    <citation type="submission" date="2014-02" db="EMBL/GenBank/DDBJ databases">
        <title>Draft genome sequence of Lysinibacillus manganicus DSM 26584T.</title>
        <authorList>
            <person name="Zhang F."/>
            <person name="Wang G."/>
            <person name="Zhang L."/>
        </authorList>
    </citation>
    <scope>NUCLEOTIDE SEQUENCE [LARGE SCALE GENOMIC DNA]</scope>
    <source>
        <strain evidence="5 6">DSM 26584</strain>
    </source>
</reference>
<dbReference type="InterPro" id="IPR020476">
    <property type="entry name" value="Nudix_hydrolase"/>
</dbReference>
<dbReference type="PANTHER" id="PTHR43736:SF1">
    <property type="entry name" value="DIHYDRONEOPTERIN TRIPHOSPHATE DIPHOSPHATASE"/>
    <property type="match status" value="1"/>
</dbReference>
<dbReference type="PRINTS" id="PR00502">
    <property type="entry name" value="NUDIXFAMILY"/>
</dbReference>
<dbReference type="GO" id="GO:0016787">
    <property type="term" value="F:hydrolase activity"/>
    <property type="evidence" value="ECO:0007669"/>
    <property type="project" value="UniProtKB-KW"/>
</dbReference>
<organism evidence="5 6">
    <name type="scientific">Ureibacillus manganicus DSM 26584</name>
    <dbReference type="NCBI Taxonomy" id="1384049"/>
    <lineage>
        <taxon>Bacteria</taxon>
        <taxon>Bacillati</taxon>
        <taxon>Bacillota</taxon>
        <taxon>Bacilli</taxon>
        <taxon>Bacillales</taxon>
        <taxon>Caryophanaceae</taxon>
        <taxon>Ureibacillus</taxon>
    </lineage>
</organism>
<dbReference type="PROSITE" id="PS51462">
    <property type="entry name" value="NUDIX"/>
    <property type="match status" value="1"/>
</dbReference>
<sequence length="133" mass="15162">MNKFTLTSGAVVIDEHKRILLKKDPYRGWELPGGIVEENENIKNAVVREVKEETGINIDIIGFCGISQELKRNICNMWWLGTPIDGSLKTSSESLEVGFFSIEEALKLIKNDDFKEELLICLDTDNHPFFITF</sequence>
<feature type="domain" description="Nudix hydrolase" evidence="4">
    <location>
        <begin position="3"/>
        <end position="122"/>
    </location>
</feature>
<comment type="similarity">
    <text evidence="1 3">Belongs to the Nudix hydrolase family.</text>
</comment>
<dbReference type="CDD" id="cd02883">
    <property type="entry name" value="NUDIX_Hydrolase"/>
    <property type="match status" value="1"/>
</dbReference>
<dbReference type="SUPFAM" id="SSF55811">
    <property type="entry name" value="Nudix"/>
    <property type="match status" value="1"/>
</dbReference>
<dbReference type="PANTHER" id="PTHR43736">
    <property type="entry name" value="ADP-RIBOSE PYROPHOSPHATASE"/>
    <property type="match status" value="1"/>
</dbReference>
<evidence type="ECO:0000256" key="2">
    <source>
        <dbReference type="ARBA" id="ARBA00022801"/>
    </source>
</evidence>
<dbReference type="InterPro" id="IPR015797">
    <property type="entry name" value="NUDIX_hydrolase-like_dom_sf"/>
</dbReference>
<dbReference type="AlphaFoldDB" id="A0A0A3I6D0"/>
<accession>A0A0A3I6D0</accession>
<dbReference type="OrthoDB" id="9816289at2"/>
<dbReference type="RefSeq" id="WP_036185310.1">
    <property type="nucleotide sequence ID" value="NZ_AVDA01000008.1"/>
</dbReference>
<evidence type="ECO:0000256" key="3">
    <source>
        <dbReference type="RuleBase" id="RU003476"/>
    </source>
</evidence>
<dbReference type="PROSITE" id="PS00893">
    <property type="entry name" value="NUDIX_BOX"/>
    <property type="match status" value="1"/>
</dbReference>
<dbReference type="Proteomes" id="UP000030416">
    <property type="component" value="Unassembled WGS sequence"/>
</dbReference>
<proteinExistence type="inferred from homology"/>
<dbReference type="EMBL" id="JPVN01000008">
    <property type="protein sequence ID" value="KGR79085.1"/>
    <property type="molecule type" value="Genomic_DNA"/>
</dbReference>
<gene>
    <name evidence="5" type="ORF">CD29_08770</name>
</gene>
<comment type="caution">
    <text evidence="5">The sequence shown here is derived from an EMBL/GenBank/DDBJ whole genome shotgun (WGS) entry which is preliminary data.</text>
</comment>
<name>A0A0A3I6D0_9BACL</name>
<keyword evidence="6" id="KW-1185">Reference proteome</keyword>
<evidence type="ECO:0000313" key="6">
    <source>
        <dbReference type="Proteomes" id="UP000030416"/>
    </source>
</evidence>
<dbReference type="eggNOG" id="COG1051">
    <property type="taxonomic scope" value="Bacteria"/>
</dbReference>
<evidence type="ECO:0000256" key="1">
    <source>
        <dbReference type="ARBA" id="ARBA00005582"/>
    </source>
</evidence>
<evidence type="ECO:0000313" key="5">
    <source>
        <dbReference type="EMBL" id="KGR79085.1"/>
    </source>
</evidence>
<dbReference type="STRING" id="1384049.CD29_08770"/>
<protein>
    <submittedName>
        <fullName evidence="5">ADP-ribose pyrophosphatase</fullName>
    </submittedName>
</protein>
<dbReference type="Gene3D" id="3.90.79.10">
    <property type="entry name" value="Nucleoside Triphosphate Pyrophosphohydrolase"/>
    <property type="match status" value="1"/>
</dbReference>
<dbReference type="InterPro" id="IPR000086">
    <property type="entry name" value="NUDIX_hydrolase_dom"/>
</dbReference>
<evidence type="ECO:0000259" key="4">
    <source>
        <dbReference type="PROSITE" id="PS51462"/>
    </source>
</evidence>
<dbReference type="InterPro" id="IPR020084">
    <property type="entry name" value="NUDIX_hydrolase_CS"/>
</dbReference>
<keyword evidence="2 3" id="KW-0378">Hydrolase</keyword>